<proteinExistence type="predicted"/>
<accession>A0AB35HXH8</accession>
<sequence length="182" mass="20240">MLTLGIPWLGWLAELLDGMLLAVCGWLRLDELLLDEALDWEGELAEDCEGDGWAGGCDCVCWLLQPAIKAPNTTIDVNVRQAVPLCACLCTAFRSVIVSLLNVPPLLLRRGFAVAVALGIHSLGCVARILVRQQRLFAVCFWRVIWRQISREPLINSREPNGRFRGAQAIGRIFRKRTSTSL</sequence>
<name>A0AB35HXH8_MICTH</name>
<reference evidence="1" key="1">
    <citation type="submission" date="2022-11" db="EMBL/GenBank/DDBJ databases">
        <title>Chitin-degrading and fungicidal potential of chitinolytic bacterial strains from marine environment of the Pacific Ocean regions.</title>
        <authorList>
            <person name="Pentekhina I."/>
            <person name="Nedashkovskaya O."/>
            <person name="Seitkalieva A."/>
            <person name="Podvolotskaya A."/>
            <person name="Tekutyeva L."/>
            <person name="Balabanova L."/>
        </authorList>
    </citation>
    <scope>NUCLEOTIDE SEQUENCE</scope>
    <source>
        <strain evidence="1">KMM 6838</strain>
    </source>
</reference>
<dbReference type="Proteomes" id="UP001209730">
    <property type="component" value="Unassembled WGS sequence"/>
</dbReference>
<organism evidence="1 2">
    <name type="scientific">Microbulbifer thermotolerans</name>
    <dbReference type="NCBI Taxonomy" id="252514"/>
    <lineage>
        <taxon>Bacteria</taxon>
        <taxon>Pseudomonadati</taxon>
        <taxon>Pseudomonadota</taxon>
        <taxon>Gammaproteobacteria</taxon>
        <taxon>Cellvibrionales</taxon>
        <taxon>Microbulbiferaceae</taxon>
        <taxon>Microbulbifer</taxon>
    </lineage>
</organism>
<comment type="caution">
    <text evidence="1">The sequence shown here is derived from an EMBL/GenBank/DDBJ whole genome shotgun (WGS) entry which is preliminary data.</text>
</comment>
<dbReference type="EMBL" id="JAPHQB010000007">
    <property type="protein sequence ID" value="MCX2801272.1"/>
    <property type="molecule type" value="Genomic_DNA"/>
</dbReference>
<evidence type="ECO:0000313" key="1">
    <source>
        <dbReference type="EMBL" id="MCX2801272.1"/>
    </source>
</evidence>
<protein>
    <recommendedName>
        <fullName evidence="3">Secreted protein</fullName>
    </recommendedName>
</protein>
<dbReference type="RefSeq" id="WP_265963868.1">
    <property type="nucleotide sequence ID" value="NZ_JAPHQB010000007.1"/>
</dbReference>
<gene>
    <name evidence="1" type="ORF">OQJ68_05650</name>
</gene>
<evidence type="ECO:0008006" key="3">
    <source>
        <dbReference type="Google" id="ProtNLM"/>
    </source>
</evidence>
<evidence type="ECO:0000313" key="2">
    <source>
        <dbReference type="Proteomes" id="UP001209730"/>
    </source>
</evidence>
<dbReference type="AlphaFoldDB" id="A0AB35HXH8"/>